<gene>
    <name evidence="1" type="ORF">AWC14_24330</name>
</gene>
<dbReference type="EMBL" id="LQPE01000038">
    <property type="protein sequence ID" value="ORW07828.1"/>
    <property type="molecule type" value="Genomic_DNA"/>
</dbReference>
<dbReference type="Proteomes" id="UP000193487">
    <property type="component" value="Unassembled WGS sequence"/>
</dbReference>
<organism evidence="1 2">
    <name type="scientific">Mycobacterium kyorinense</name>
    <dbReference type="NCBI Taxonomy" id="487514"/>
    <lineage>
        <taxon>Bacteria</taxon>
        <taxon>Bacillati</taxon>
        <taxon>Actinomycetota</taxon>
        <taxon>Actinomycetes</taxon>
        <taxon>Mycobacteriales</taxon>
        <taxon>Mycobacteriaceae</taxon>
        <taxon>Mycobacterium</taxon>
    </lineage>
</organism>
<keyword evidence="2" id="KW-1185">Reference proteome</keyword>
<evidence type="ECO:0000313" key="2">
    <source>
        <dbReference type="Proteomes" id="UP000193487"/>
    </source>
</evidence>
<evidence type="ECO:0000313" key="1">
    <source>
        <dbReference type="EMBL" id="ORW07828.1"/>
    </source>
</evidence>
<sequence>MTVAEDRHYADTDFVIEDMWTGVFPARAFASGFGHVGDGRSFAFRVERRWLLVEVYRPRLSGPVPQPEDVIAKSKRSVVDIDITDERSLAAAVRDSVAVAEPV</sequence>
<accession>A0A1X1Y9S2</accession>
<dbReference type="AlphaFoldDB" id="A0A1X1Y9S2"/>
<proteinExistence type="predicted"/>
<dbReference type="RefSeq" id="WP_045379546.1">
    <property type="nucleotide sequence ID" value="NZ_BBKA01000059.1"/>
</dbReference>
<dbReference type="STRING" id="487514.A5707_12540"/>
<name>A0A1X1Y9S2_9MYCO</name>
<reference evidence="1 2" key="1">
    <citation type="submission" date="2016-01" db="EMBL/GenBank/DDBJ databases">
        <title>The new phylogeny of the genus Mycobacterium.</title>
        <authorList>
            <person name="Tarcisio F."/>
            <person name="Conor M."/>
            <person name="Antonella G."/>
            <person name="Elisabetta G."/>
            <person name="Giulia F.S."/>
            <person name="Sara T."/>
            <person name="Anna F."/>
            <person name="Clotilde B."/>
            <person name="Roberto B."/>
            <person name="Veronica D.S."/>
            <person name="Fabio R."/>
            <person name="Monica P."/>
            <person name="Olivier J."/>
            <person name="Enrico T."/>
            <person name="Nicola S."/>
        </authorList>
    </citation>
    <scope>NUCLEOTIDE SEQUENCE [LARGE SCALE GENOMIC DNA]</scope>
    <source>
        <strain evidence="1 2">DSM 45166</strain>
    </source>
</reference>
<dbReference type="OrthoDB" id="4558051at2"/>
<comment type="caution">
    <text evidence="1">The sequence shown here is derived from an EMBL/GenBank/DDBJ whole genome shotgun (WGS) entry which is preliminary data.</text>
</comment>
<protein>
    <submittedName>
        <fullName evidence="1">Uncharacterized protein</fullName>
    </submittedName>
</protein>